<sequence>MTDLPPSYAPAQEVCTKCSQNLTFPPPAADSSSKSDTTNPIKQRCCGLWVCSSCIDSNPRLANYCPYCPDSGLLPPTYAPAIGSPSSRLEPPPDDPSANPPSYGSPDLESQDPPQNLNQALQERSALPFYGSPETDPRHLPPALNPPLETSATPPSYGDSSSQQPSPIEPSSSTPPSYGASSTQQQQIPIEAPSSNSTPPSYGASSSQQPQSTSSFTPPEYVEKPKDDTLHFVKPTDTLPGLAAAYGVSPDLLRVRNGISEDAHLAARQAIAIPEGGDSQSPAPLEGQEIESTRRRFQSMTNCDDTEMAEAYILSHDGVLEKAVEAWTEDERWVREQEERERKGKGIVSGRGIMLP</sequence>
<dbReference type="EMBL" id="HF936539">
    <property type="protein sequence ID" value="CCX34478.1"/>
    <property type="molecule type" value="Genomic_DNA"/>
</dbReference>
<organism evidence="6 7">
    <name type="scientific">Pyronema omphalodes (strain CBS 100304)</name>
    <name type="common">Pyronema confluens</name>
    <dbReference type="NCBI Taxonomy" id="1076935"/>
    <lineage>
        <taxon>Eukaryota</taxon>
        <taxon>Fungi</taxon>
        <taxon>Dikarya</taxon>
        <taxon>Ascomycota</taxon>
        <taxon>Pezizomycotina</taxon>
        <taxon>Pezizomycetes</taxon>
        <taxon>Pezizales</taxon>
        <taxon>Pyronemataceae</taxon>
        <taxon>Pyronema</taxon>
    </lineage>
</organism>
<reference evidence="6 7" key="1">
    <citation type="journal article" date="2013" name="PLoS Genet.">
        <title>The genome and development-dependent transcriptomes of Pyronema confluens: a window into fungal evolution.</title>
        <authorList>
            <person name="Traeger S."/>
            <person name="Altegoer F."/>
            <person name="Freitag M."/>
            <person name="Gabaldon T."/>
            <person name="Kempken F."/>
            <person name="Kumar A."/>
            <person name="Marcet-Houben M."/>
            <person name="Poggeler S."/>
            <person name="Stajich J.E."/>
            <person name="Nowrousian M."/>
        </authorList>
    </citation>
    <scope>NUCLEOTIDE SEQUENCE [LARGE SCALE GENOMIC DNA]</scope>
    <source>
        <strain evidence="7">CBS 100304</strain>
        <tissue evidence="6">Vegetative mycelium</tissue>
    </source>
</reference>
<gene>
    <name evidence="6" type="ORF">PCON_03742</name>
</gene>
<keyword evidence="2" id="KW-0863">Zinc-finger</keyword>
<dbReference type="OrthoDB" id="2107166at2759"/>
<name>U4LXK1_PYROM</name>
<dbReference type="GO" id="GO:0008270">
    <property type="term" value="F:zinc ion binding"/>
    <property type="evidence" value="ECO:0007669"/>
    <property type="project" value="UniProtKB-KW"/>
</dbReference>
<dbReference type="STRING" id="1076935.U4LXK1"/>
<dbReference type="AlphaFoldDB" id="U4LXK1"/>
<feature type="region of interest" description="Disordered" evidence="4">
    <location>
        <begin position="333"/>
        <end position="356"/>
    </location>
</feature>
<keyword evidence="1" id="KW-0479">Metal-binding</keyword>
<dbReference type="CDD" id="cd00118">
    <property type="entry name" value="LysM"/>
    <property type="match status" value="1"/>
</dbReference>
<dbReference type="Gene3D" id="3.10.350.10">
    <property type="entry name" value="LysM domain"/>
    <property type="match status" value="1"/>
</dbReference>
<evidence type="ECO:0000259" key="5">
    <source>
        <dbReference type="PROSITE" id="PS51782"/>
    </source>
</evidence>
<feature type="compositionally biased region" description="Low complexity" evidence="4">
    <location>
        <begin position="160"/>
        <end position="182"/>
    </location>
</feature>
<protein>
    <recommendedName>
        <fullName evidence="5">LysM domain-containing protein</fullName>
    </recommendedName>
</protein>
<evidence type="ECO:0000256" key="3">
    <source>
        <dbReference type="ARBA" id="ARBA00022833"/>
    </source>
</evidence>
<feature type="compositionally biased region" description="Polar residues" evidence="4">
    <location>
        <begin position="112"/>
        <end position="122"/>
    </location>
</feature>
<dbReference type="InterPro" id="IPR018392">
    <property type="entry name" value="LysM"/>
</dbReference>
<evidence type="ECO:0000256" key="1">
    <source>
        <dbReference type="ARBA" id="ARBA00022723"/>
    </source>
</evidence>
<dbReference type="OMA" id="DPCLACL"/>
<feature type="region of interest" description="Disordered" evidence="4">
    <location>
        <begin position="79"/>
        <end position="237"/>
    </location>
</feature>
<evidence type="ECO:0000313" key="7">
    <source>
        <dbReference type="Proteomes" id="UP000018144"/>
    </source>
</evidence>
<feature type="compositionally biased region" description="Low complexity" evidence="4">
    <location>
        <begin position="205"/>
        <end position="219"/>
    </location>
</feature>
<dbReference type="Pfam" id="PF01476">
    <property type="entry name" value="LysM"/>
    <property type="match status" value="1"/>
</dbReference>
<dbReference type="Proteomes" id="UP000018144">
    <property type="component" value="Unassembled WGS sequence"/>
</dbReference>
<dbReference type="PROSITE" id="PS01358">
    <property type="entry name" value="ZF_RANBP2_1"/>
    <property type="match status" value="1"/>
</dbReference>
<dbReference type="PROSITE" id="PS51782">
    <property type="entry name" value="LYSM"/>
    <property type="match status" value="1"/>
</dbReference>
<dbReference type="InterPro" id="IPR001876">
    <property type="entry name" value="Znf_RanBP2"/>
</dbReference>
<dbReference type="InterPro" id="IPR036779">
    <property type="entry name" value="LysM_dom_sf"/>
</dbReference>
<keyword evidence="7" id="KW-1185">Reference proteome</keyword>
<feature type="compositionally biased region" description="Basic and acidic residues" evidence="4">
    <location>
        <begin position="333"/>
        <end position="344"/>
    </location>
</feature>
<keyword evidence="3" id="KW-0862">Zinc</keyword>
<evidence type="ECO:0000256" key="2">
    <source>
        <dbReference type="ARBA" id="ARBA00022771"/>
    </source>
</evidence>
<accession>U4LXK1</accession>
<proteinExistence type="predicted"/>
<evidence type="ECO:0000256" key="4">
    <source>
        <dbReference type="SAM" id="MobiDB-lite"/>
    </source>
</evidence>
<feature type="compositionally biased region" description="Basic and acidic residues" evidence="4">
    <location>
        <begin position="221"/>
        <end position="231"/>
    </location>
</feature>
<feature type="compositionally biased region" description="Polar residues" evidence="4">
    <location>
        <begin position="183"/>
        <end position="204"/>
    </location>
</feature>
<feature type="domain" description="LysM" evidence="5">
    <location>
        <begin position="229"/>
        <end position="273"/>
    </location>
</feature>
<evidence type="ECO:0000313" key="6">
    <source>
        <dbReference type="EMBL" id="CCX34478.1"/>
    </source>
</evidence>
<dbReference type="SUPFAM" id="SSF54106">
    <property type="entry name" value="LysM domain"/>
    <property type="match status" value="1"/>
</dbReference>
<dbReference type="eggNOG" id="ENOG502S8FZ">
    <property type="taxonomic scope" value="Eukaryota"/>
</dbReference>